<dbReference type="AlphaFoldDB" id="A0A2S0VRF8"/>
<feature type="region of interest" description="Disordered" evidence="1">
    <location>
        <begin position="1"/>
        <end position="22"/>
    </location>
</feature>
<evidence type="ECO:0008006" key="4">
    <source>
        <dbReference type="Google" id="ProtNLM"/>
    </source>
</evidence>
<evidence type="ECO:0000256" key="1">
    <source>
        <dbReference type="SAM" id="MobiDB-lite"/>
    </source>
</evidence>
<dbReference type="InterPro" id="IPR029063">
    <property type="entry name" value="SAM-dependent_MTases_sf"/>
</dbReference>
<evidence type="ECO:0000313" key="3">
    <source>
        <dbReference type="Proteomes" id="UP000244441"/>
    </source>
</evidence>
<gene>
    <name evidence="2" type="ORF">C2869_10320</name>
</gene>
<proteinExistence type="predicted"/>
<keyword evidence="3" id="KW-1185">Reference proteome</keyword>
<protein>
    <recommendedName>
        <fullName evidence="4">Methylase</fullName>
    </recommendedName>
</protein>
<name>A0A2S0VRF8_9ALTE</name>
<accession>A0A2S0VRF8</accession>
<organism evidence="2 3">
    <name type="scientific">Saccharobesus litoralis</name>
    <dbReference type="NCBI Taxonomy" id="2172099"/>
    <lineage>
        <taxon>Bacteria</taxon>
        <taxon>Pseudomonadati</taxon>
        <taxon>Pseudomonadota</taxon>
        <taxon>Gammaproteobacteria</taxon>
        <taxon>Alteromonadales</taxon>
        <taxon>Alteromonadaceae</taxon>
        <taxon>Saccharobesus</taxon>
    </lineage>
</organism>
<dbReference type="OrthoDB" id="5498854at2"/>
<sequence length="283" mass="32776">MITKSAKINATSAKIQGQQTRGKTARNRLRQIDYITLRYDRHVLTRKDGLFAQAAWLDLGYGAEPFTTLETARRFRQAHRSLPVIGVEIAQDRVARALPYADDKTDFRLGGFNYPLHDGENIRAIRAFNVLRQYEEQAVLDAYDAMCQQLLPNGLLVEGTCHPFGQYSVTNMVRRVANKSDGHNGQHYWKIEAMVFAHRFKTAFSPSDFQTVLPKNLIHKVTPGHHIYDFFQDWKKQASLNSHLKTWGHRQWFVGTAKALAQDGYHIDCRKWWLRHGILIWRQ</sequence>
<dbReference type="RefSeq" id="WP_108602854.1">
    <property type="nucleotide sequence ID" value="NZ_CP026604.1"/>
</dbReference>
<evidence type="ECO:0000313" key="2">
    <source>
        <dbReference type="EMBL" id="AWB66798.1"/>
    </source>
</evidence>
<reference evidence="2 3" key="1">
    <citation type="submission" date="2018-01" db="EMBL/GenBank/DDBJ databases">
        <title>Genome sequence of a Cantenovulum-like bacteria.</title>
        <authorList>
            <person name="Tan W.R."/>
            <person name="Lau N.-S."/>
            <person name="Go F."/>
            <person name="Amirul A.-A.A."/>
        </authorList>
    </citation>
    <scope>NUCLEOTIDE SEQUENCE [LARGE SCALE GENOMIC DNA]</scope>
    <source>
        <strain evidence="2 3">CCB-QB4</strain>
    </source>
</reference>
<dbReference type="EMBL" id="CP026604">
    <property type="protein sequence ID" value="AWB66798.1"/>
    <property type="molecule type" value="Genomic_DNA"/>
</dbReference>
<dbReference type="Proteomes" id="UP000244441">
    <property type="component" value="Chromosome"/>
</dbReference>
<dbReference type="KEGG" id="cate:C2869_10320"/>
<dbReference type="SUPFAM" id="SSF53335">
    <property type="entry name" value="S-adenosyl-L-methionine-dependent methyltransferases"/>
    <property type="match status" value="1"/>
</dbReference>